<sequence length="189" mass="20366">MTTHDQDGLRCHGATDDRLPELTTLMARSEHGPCVGVITIGTAEEIVVDDLATAGDRWPVVAPAAVESGMRSVICYAMAPDEDPIGTLSAWSDEVGAFRDRTARVIMVAFAAQAAIAVYGARRAAHLLRALATRDVIGRAKGILMERFSMTDTDAFQLLVRSSQEVNMKVHDVAEVLCHQVETRSTTAS</sequence>
<evidence type="ECO:0000256" key="1">
    <source>
        <dbReference type="ARBA" id="ARBA00023015"/>
    </source>
</evidence>
<keyword evidence="2" id="KW-0804">Transcription</keyword>
<feature type="domain" description="ANTAR" evidence="3">
    <location>
        <begin position="117"/>
        <end position="178"/>
    </location>
</feature>
<dbReference type="Pfam" id="PF03861">
    <property type="entry name" value="ANTAR"/>
    <property type="match status" value="1"/>
</dbReference>
<keyword evidence="5" id="KW-1185">Reference proteome</keyword>
<dbReference type="InterPro" id="IPR005561">
    <property type="entry name" value="ANTAR"/>
</dbReference>
<dbReference type="EMBL" id="JBBPIX010000001">
    <property type="protein sequence ID" value="MEK6462514.1"/>
    <property type="molecule type" value="Genomic_DNA"/>
</dbReference>
<dbReference type="InterPro" id="IPR029016">
    <property type="entry name" value="GAF-like_dom_sf"/>
</dbReference>
<proteinExistence type="predicted"/>
<evidence type="ECO:0000256" key="2">
    <source>
        <dbReference type="ARBA" id="ARBA00023163"/>
    </source>
</evidence>
<dbReference type="Proteomes" id="UP001367513">
    <property type="component" value="Unassembled WGS sequence"/>
</dbReference>
<dbReference type="RefSeq" id="WP_346103265.1">
    <property type="nucleotide sequence ID" value="NZ_BAAAOD010000020.1"/>
</dbReference>
<protein>
    <submittedName>
        <fullName evidence="4">ANTAR domain-containing protein</fullName>
    </submittedName>
</protein>
<organism evidence="4 5">
    <name type="scientific">Pseudonocardia alni subsp. carboxydivorans</name>
    <dbReference type="NCBI Taxonomy" id="415010"/>
    <lineage>
        <taxon>Bacteria</taxon>
        <taxon>Bacillati</taxon>
        <taxon>Actinomycetota</taxon>
        <taxon>Actinomycetes</taxon>
        <taxon>Pseudonocardiales</taxon>
        <taxon>Pseudonocardiaceae</taxon>
        <taxon>Pseudonocardia</taxon>
    </lineage>
</organism>
<dbReference type="SUPFAM" id="SSF55781">
    <property type="entry name" value="GAF domain-like"/>
    <property type="match status" value="1"/>
</dbReference>
<name>A0ABU9A819_PSEA5</name>
<evidence type="ECO:0000313" key="5">
    <source>
        <dbReference type="Proteomes" id="UP001367513"/>
    </source>
</evidence>
<evidence type="ECO:0000313" key="4">
    <source>
        <dbReference type="EMBL" id="MEK6462514.1"/>
    </source>
</evidence>
<dbReference type="SMART" id="SM01012">
    <property type="entry name" value="ANTAR"/>
    <property type="match status" value="1"/>
</dbReference>
<gene>
    <name evidence="4" type="ORF">WG925_02065</name>
</gene>
<dbReference type="Gene3D" id="1.10.10.10">
    <property type="entry name" value="Winged helix-like DNA-binding domain superfamily/Winged helix DNA-binding domain"/>
    <property type="match status" value="1"/>
</dbReference>
<dbReference type="InterPro" id="IPR036388">
    <property type="entry name" value="WH-like_DNA-bd_sf"/>
</dbReference>
<dbReference type="PROSITE" id="PS50921">
    <property type="entry name" value="ANTAR"/>
    <property type="match status" value="1"/>
</dbReference>
<keyword evidence="1" id="KW-0805">Transcription regulation</keyword>
<dbReference type="Gene3D" id="3.30.450.40">
    <property type="match status" value="1"/>
</dbReference>
<evidence type="ECO:0000259" key="3">
    <source>
        <dbReference type="PROSITE" id="PS50921"/>
    </source>
</evidence>
<accession>A0ABU9A819</accession>
<comment type="caution">
    <text evidence="4">The sequence shown here is derived from an EMBL/GenBank/DDBJ whole genome shotgun (WGS) entry which is preliminary data.</text>
</comment>
<reference evidence="4 5" key="1">
    <citation type="submission" date="2024-03" db="EMBL/GenBank/DDBJ databases">
        <title>Draft genome sequence of Pseudonocardia carboxydivorans JCM 14827.</title>
        <authorList>
            <person name="Duangmal K."/>
        </authorList>
    </citation>
    <scope>NUCLEOTIDE SEQUENCE [LARGE SCALE GENOMIC DNA]</scope>
    <source>
        <strain evidence="4 5">JCM 14827</strain>
    </source>
</reference>